<protein>
    <recommendedName>
        <fullName evidence="2">DUF4283 domain-containing protein</fullName>
    </recommendedName>
</protein>
<evidence type="ECO:0000313" key="3">
    <source>
        <dbReference type="EMBL" id="KAJ8420342.1"/>
    </source>
</evidence>
<dbReference type="InterPro" id="IPR025558">
    <property type="entry name" value="DUF4283"/>
</dbReference>
<dbReference type="Pfam" id="PF14111">
    <property type="entry name" value="DUF4283"/>
    <property type="match status" value="1"/>
</dbReference>
<feature type="compositionally biased region" description="Polar residues" evidence="1">
    <location>
        <begin position="12"/>
        <end position="27"/>
    </location>
</feature>
<dbReference type="PANTHER" id="PTHR33233:SF14">
    <property type="entry name" value="ENDONUCLEASE_EXONUCLEASE_PHOSPHATASE"/>
    <property type="match status" value="1"/>
</dbReference>
<evidence type="ECO:0000313" key="4">
    <source>
        <dbReference type="Proteomes" id="UP001153076"/>
    </source>
</evidence>
<gene>
    <name evidence="3" type="ORF">Cgig2_012107</name>
</gene>
<evidence type="ECO:0000259" key="2">
    <source>
        <dbReference type="Pfam" id="PF14111"/>
    </source>
</evidence>
<comment type="caution">
    <text evidence="3">The sequence shown here is derived from an EMBL/GenBank/DDBJ whole genome shotgun (WGS) entry which is preliminary data.</text>
</comment>
<proteinExistence type="predicted"/>
<feature type="region of interest" description="Disordered" evidence="1">
    <location>
        <begin position="1"/>
        <end position="29"/>
    </location>
</feature>
<dbReference type="EMBL" id="JAKOGI010003541">
    <property type="protein sequence ID" value="KAJ8420342.1"/>
    <property type="molecule type" value="Genomic_DNA"/>
</dbReference>
<name>A0A9Q1GJD8_9CARY</name>
<dbReference type="AlphaFoldDB" id="A0A9Q1GJD8"/>
<evidence type="ECO:0000256" key="1">
    <source>
        <dbReference type="SAM" id="MobiDB-lite"/>
    </source>
</evidence>
<sequence>MARGGRRGRPKQAQSMASPPQMQQAVSEESIVNCDSSAITVTPQLTETGNETVQPPSPSATSLGHGTISSYAAQLWLILMKTSLINGVKCAKIDREDVLPEIEYWNSAVLCSILGANPPLEVMDGYFRRIWHSMSIDRICLVRKGVYLVWFSNPEGQMNVVKKGVYYFDNKPLLVKPWNPEMEINTETVSSLPIWVRFLDLDIKYWGLTSLGKLGSILGIPIKTDRFTLEKTKLQYARLLMDIKLEDPFPDFTKFVNDHDVVVRLQVEYEWKPIKCQHCKMFGHNDEDYKKKTTVRKEWRRKHFQPSQEKDAAETSYRTAPIASQVPVPHTNKDATRITPSGTFAAVLKDANPFVLLQDIQEGHDSIHHIEGFVGLFETKVKEKNVEKVAQNIFHGWKWHHNFNLNTKGRIWVAWKPSLYNVQILSTGEQFIHCQMTIMQDMRKFFLTYVYGANQERQRRVLWEALENFTAGIEDGGAFLEILTLS</sequence>
<feature type="domain" description="DUF4283" evidence="2">
    <location>
        <begin position="103"/>
        <end position="183"/>
    </location>
</feature>
<feature type="compositionally biased region" description="Basic residues" evidence="1">
    <location>
        <begin position="1"/>
        <end position="10"/>
    </location>
</feature>
<dbReference type="PANTHER" id="PTHR33233">
    <property type="entry name" value="ENDONUCLEASE/EXONUCLEASE/PHOSPHATASE"/>
    <property type="match status" value="1"/>
</dbReference>
<dbReference type="OrthoDB" id="425619at2759"/>
<reference evidence="3" key="1">
    <citation type="submission" date="2022-04" db="EMBL/GenBank/DDBJ databases">
        <title>Carnegiea gigantea Genome sequencing and assembly v2.</title>
        <authorList>
            <person name="Copetti D."/>
            <person name="Sanderson M.J."/>
            <person name="Burquez A."/>
            <person name="Wojciechowski M.F."/>
        </authorList>
    </citation>
    <scope>NUCLEOTIDE SEQUENCE</scope>
    <source>
        <strain evidence="3">SGP5-SGP5p</strain>
        <tissue evidence="3">Aerial part</tissue>
    </source>
</reference>
<dbReference type="Proteomes" id="UP001153076">
    <property type="component" value="Unassembled WGS sequence"/>
</dbReference>
<accession>A0A9Q1GJD8</accession>
<keyword evidence="4" id="KW-1185">Reference proteome</keyword>
<organism evidence="3 4">
    <name type="scientific">Carnegiea gigantea</name>
    <dbReference type="NCBI Taxonomy" id="171969"/>
    <lineage>
        <taxon>Eukaryota</taxon>
        <taxon>Viridiplantae</taxon>
        <taxon>Streptophyta</taxon>
        <taxon>Embryophyta</taxon>
        <taxon>Tracheophyta</taxon>
        <taxon>Spermatophyta</taxon>
        <taxon>Magnoliopsida</taxon>
        <taxon>eudicotyledons</taxon>
        <taxon>Gunneridae</taxon>
        <taxon>Pentapetalae</taxon>
        <taxon>Caryophyllales</taxon>
        <taxon>Cactineae</taxon>
        <taxon>Cactaceae</taxon>
        <taxon>Cactoideae</taxon>
        <taxon>Echinocereeae</taxon>
        <taxon>Carnegiea</taxon>
    </lineage>
</organism>